<dbReference type="PROSITE" id="PS51257">
    <property type="entry name" value="PROKAR_LIPOPROTEIN"/>
    <property type="match status" value="1"/>
</dbReference>
<accession>A0ABX7N979</accession>
<dbReference type="Proteomes" id="UP000663090">
    <property type="component" value="Chromosome"/>
</dbReference>
<dbReference type="EMBL" id="CP071091">
    <property type="protein sequence ID" value="QSQ15332.1"/>
    <property type="molecule type" value="Genomic_DNA"/>
</dbReference>
<reference evidence="1 2" key="1">
    <citation type="submission" date="2021-02" db="EMBL/GenBank/DDBJ databases">
        <title>De Novo genome assembly of isolated myxobacteria.</title>
        <authorList>
            <person name="Stevens D.C."/>
        </authorList>
    </citation>
    <scope>NUCLEOTIDE SEQUENCE [LARGE SCALE GENOMIC DNA]</scope>
    <source>
        <strain evidence="1 2">SCHIC003</strain>
    </source>
</reference>
<gene>
    <name evidence="1" type="ORF">JY572_04400</name>
</gene>
<dbReference type="RefSeq" id="WP_206717047.1">
    <property type="nucleotide sequence ID" value="NZ_CP071091.1"/>
</dbReference>
<organism evidence="1 2">
    <name type="scientific">Myxococcus landrumensis</name>
    <dbReference type="NCBI Taxonomy" id="2813577"/>
    <lineage>
        <taxon>Bacteria</taxon>
        <taxon>Pseudomonadati</taxon>
        <taxon>Myxococcota</taxon>
        <taxon>Myxococcia</taxon>
        <taxon>Myxococcales</taxon>
        <taxon>Cystobacterineae</taxon>
        <taxon>Myxococcaceae</taxon>
        <taxon>Myxococcus</taxon>
    </lineage>
</organism>
<evidence type="ECO:0000313" key="1">
    <source>
        <dbReference type="EMBL" id="QSQ15332.1"/>
    </source>
</evidence>
<evidence type="ECO:0008006" key="3">
    <source>
        <dbReference type="Google" id="ProtNLM"/>
    </source>
</evidence>
<sequence>MKQPKKWFISIAVSILVGCGATSQETPSNEVGTSSEELVEQTVIWVNNRGELEQTTRFVTKTEEQIQFATRQAKRQAALNGKSASQIPQLIIDCNNDNSLWLYDRPNYLGRKLCLYRNPNESFGLRELGKVVRYIDWEWGWTAYWAGAVRSLSSGSDGGNLSQCEVEPPRVRCFTAPAPYVGFGPWTNVSNIAASNSPNTAWLSDLLPLDQIQTDSP</sequence>
<proteinExistence type="predicted"/>
<protein>
    <recommendedName>
        <fullName evidence="3">Lipoprotein</fullName>
    </recommendedName>
</protein>
<evidence type="ECO:0000313" key="2">
    <source>
        <dbReference type="Proteomes" id="UP000663090"/>
    </source>
</evidence>
<keyword evidence="2" id="KW-1185">Reference proteome</keyword>
<name>A0ABX7N979_9BACT</name>